<comment type="similarity">
    <text evidence="2">Belongs to the sulfatase family.</text>
</comment>
<dbReference type="SUPFAM" id="SSF53649">
    <property type="entry name" value="Alkaline phosphatase-like"/>
    <property type="match status" value="1"/>
</dbReference>
<keyword evidence="3" id="KW-0479">Metal-binding</keyword>
<keyword evidence="8" id="KW-1185">Reference proteome</keyword>
<dbReference type="InterPro" id="IPR050738">
    <property type="entry name" value="Sulfatase"/>
</dbReference>
<evidence type="ECO:0000313" key="7">
    <source>
        <dbReference type="EMBL" id="KAJ8044454.1"/>
    </source>
</evidence>
<evidence type="ECO:0000256" key="1">
    <source>
        <dbReference type="ARBA" id="ARBA00001913"/>
    </source>
</evidence>
<evidence type="ECO:0000256" key="5">
    <source>
        <dbReference type="ARBA" id="ARBA00022837"/>
    </source>
</evidence>
<evidence type="ECO:0000256" key="4">
    <source>
        <dbReference type="ARBA" id="ARBA00022801"/>
    </source>
</evidence>
<dbReference type="InterPro" id="IPR000917">
    <property type="entry name" value="Sulfatase_N"/>
</dbReference>
<dbReference type="InterPro" id="IPR017850">
    <property type="entry name" value="Alkaline_phosphatase_core_sf"/>
</dbReference>
<feature type="domain" description="Sulfatase N-terminal" evidence="6">
    <location>
        <begin position="5"/>
        <end position="277"/>
    </location>
</feature>
<dbReference type="PROSITE" id="PS00149">
    <property type="entry name" value="SULFATASE_2"/>
    <property type="match status" value="1"/>
</dbReference>
<dbReference type="Pfam" id="PF14707">
    <property type="entry name" value="Sulfatase_C"/>
    <property type="match status" value="1"/>
</dbReference>
<dbReference type="EMBL" id="JAIZAY010000003">
    <property type="protein sequence ID" value="KAJ8044454.1"/>
    <property type="molecule type" value="Genomic_DNA"/>
</dbReference>
<dbReference type="PANTHER" id="PTHR42693">
    <property type="entry name" value="ARYLSULFATASE FAMILY MEMBER"/>
    <property type="match status" value="1"/>
</dbReference>
<gene>
    <name evidence="7" type="ORF">HOLleu_07210</name>
</gene>
<keyword evidence="5" id="KW-0106">Calcium</keyword>
<dbReference type="Gene3D" id="3.40.720.10">
    <property type="entry name" value="Alkaline Phosphatase, subunit A"/>
    <property type="match status" value="1"/>
</dbReference>
<sequence length="446" mass="49874">MYTFTRAGLLTGRYAPRSGMYPGTFKPDDIGGLPLSEVTIAEALKPAGYRTGMIGKWHLGYGENGKYHPSHQGFDWYYGIPYTHAECPCNSCYYPHSPCIETKCEPQYVYCPVFANMTIVRQPVDLLTLDAEYAKVAVDFIRFNAQQETPFFLYYAFHHMHTPIYSGENFTNKTIRGHFGDALAELDWAVGEVMTTLESLNLDNNTLVFFSSDNGPALVLKKFGGSAGLLKCGKSTTYEGGPRVPGIAYWPGKITPGFTPELASTLDILPTVCSIANVSLPKVQLDGVDISPVLFKNEKSPRKKFFYYRGEPNSSVGVYAVRYQQYKAHFFTEGAGNSICHDPDCNPKNFKVHNPPLLYNLHEDPSERFDLSKSSEYQNISQLLIALKAEFDMNMKWAPSQIQRGTNESFQPCCRSGCTSHFTQCCKCDAAEGIPLIFQPNMYSKA</sequence>
<accession>A0A9Q1CH01</accession>
<proteinExistence type="inferred from homology"/>
<dbReference type="Gene3D" id="3.30.1120.10">
    <property type="match status" value="1"/>
</dbReference>
<dbReference type="Pfam" id="PF00884">
    <property type="entry name" value="Sulfatase"/>
    <property type="match status" value="1"/>
</dbReference>
<comment type="cofactor">
    <cofactor evidence="1">
        <name>Ca(2+)</name>
        <dbReference type="ChEBI" id="CHEBI:29108"/>
    </cofactor>
</comment>
<organism evidence="7 8">
    <name type="scientific">Holothuria leucospilota</name>
    <name type="common">Black long sea cucumber</name>
    <name type="synonym">Mertensiothuria leucospilota</name>
    <dbReference type="NCBI Taxonomy" id="206669"/>
    <lineage>
        <taxon>Eukaryota</taxon>
        <taxon>Metazoa</taxon>
        <taxon>Echinodermata</taxon>
        <taxon>Eleutherozoa</taxon>
        <taxon>Echinozoa</taxon>
        <taxon>Holothuroidea</taxon>
        <taxon>Aspidochirotacea</taxon>
        <taxon>Aspidochirotida</taxon>
        <taxon>Holothuriidae</taxon>
        <taxon>Holothuria</taxon>
    </lineage>
</organism>
<dbReference type="GO" id="GO:0046872">
    <property type="term" value="F:metal ion binding"/>
    <property type="evidence" value="ECO:0007669"/>
    <property type="project" value="UniProtKB-KW"/>
</dbReference>
<comment type="caution">
    <text evidence="7">The sequence shown here is derived from an EMBL/GenBank/DDBJ whole genome shotgun (WGS) entry which is preliminary data.</text>
</comment>
<evidence type="ECO:0000259" key="6">
    <source>
        <dbReference type="Pfam" id="PF00884"/>
    </source>
</evidence>
<evidence type="ECO:0000256" key="3">
    <source>
        <dbReference type="ARBA" id="ARBA00022723"/>
    </source>
</evidence>
<dbReference type="AlphaFoldDB" id="A0A9Q1CH01"/>
<dbReference type="OrthoDB" id="103349at2759"/>
<evidence type="ECO:0000256" key="2">
    <source>
        <dbReference type="ARBA" id="ARBA00008779"/>
    </source>
</evidence>
<dbReference type="GO" id="GO:0004065">
    <property type="term" value="F:arylsulfatase activity"/>
    <property type="evidence" value="ECO:0007669"/>
    <property type="project" value="TreeGrafter"/>
</dbReference>
<evidence type="ECO:0000313" key="8">
    <source>
        <dbReference type="Proteomes" id="UP001152320"/>
    </source>
</evidence>
<protein>
    <submittedName>
        <fullName evidence="7">Arylsulfatase A</fullName>
    </submittedName>
</protein>
<dbReference type="PANTHER" id="PTHR42693:SF11">
    <property type="entry name" value="ARYLSULFATASE A"/>
    <property type="match status" value="1"/>
</dbReference>
<dbReference type="InterPro" id="IPR024607">
    <property type="entry name" value="Sulfatase_CS"/>
</dbReference>
<keyword evidence="4" id="KW-0378">Hydrolase</keyword>
<dbReference type="Proteomes" id="UP001152320">
    <property type="component" value="Chromosome 3"/>
</dbReference>
<name>A0A9Q1CH01_HOLLE</name>
<reference evidence="7" key="1">
    <citation type="submission" date="2021-10" db="EMBL/GenBank/DDBJ databases">
        <title>Tropical sea cucumber genome reveals ecological adaptation and Cuvierian tubules defense mechanism.</title>
        <authorList>
            <person name="Chen T."/>
        </authorList>
    </citation>
    <scope>NUCLEOTIDE SEQUENCE</scope>
    <source>
        <strain evidence="7">Nanhai2018</strain>
        <tissue evidence="7">Muscle</tissue>
    </source>
</reference>